<name>A0ABP1CN85_9APHY</name>
<evidence type="ECO:0000313" key="2">
    <source>
        <dbReference type="Proteomes" id="UP001497453"/>
    </source>
</evidence>
<proteinExistence type="predicted"/>
<dbReference type="EMBL" id="OZ037944">
    <property type="protein sequence ID" value="CAL1697150.1"/>
    <property type="molecule type" value="Genomic_DNA"/>
</dbReference>
<gene>
    <name evidence="1" type="ORF">GFSPODELE1_LOCUS1512</name>
</gene>
<accession>A0ABP1CN85</accession>
<evidence type="ECO:0000313" key="1">
    <source>
        <dbReference type="EMBL" id="CAL1697150.1"/>
    </source>
</evidence>
<keyword evidence="2" id="KW-1185">Reference proteome</keyword>
<reference evidence="2" key="1">
    <citation type="submission" date="2024-04" db="EMBL/GenBank/DDBJ databases">
        <authorList>
            <person name="Shaw F."/>
            <person name="Minotto A."/>
        </authorList>
    </citation>
    <scope>NUCLEOTIDE SEQUENCE [LARGE SCALE GENOMIC DNA]</scope>
</reference>
<sequence length="50" mass="5381">MSLLPNSSPFKRCWAEDGGVGVQVTVEVEGLFEDVGRSLDGVAVVTWDDI</sequence>
<dbReference type="Proteomes" id="UP001497453">
    <property type="component" value="Chromosome 1"/>
</dbReference>
<protein>
    <submittedName>
        <fullName evidence="1">Uncharacterized protein</fullName>
    </submittedName>
</protein>
<organism evidence="1 2">
    <name type="scientific">Somion occarium</name>
    <dbReference type="NCBI Taxonomy" id="3059160"/>
    <lineage>
        <taxon>Eukaryota</taxon>
        <taxon>Fungi</taxon>
        <taxon>Dikarya</taxon>
        <taxon>Basidiomycota</taxon>
        <taxon>Agaricomycotina</taxon>
        <taxon>Agaricomycetes</taxon>
        <taxon>Polyporales</taxon>
        <taxon>Cerrenaceae</taxon>
        <taxon>Somion</taxon>
    </lineage>
</organism>